<keyword evidence="1" id="KW-0539">Nucleus</keyword>
<feature type="region of interest" description="Disordered" evidence="3">
    <location>
        <begin position="221"/>
        <end position="344"/>
    </location>
</feature>
<accession>A0A4Y7J9Z5</accession>
<dbReference type="OrthoDB" id="1927437at2759"/>
<sequence length="391" mass="45483">MRIRKLMAQKKVCQTLPSSTPTTIPVIPASSTVQCVPTICEEEEERVNNLQTKKEEVVGVCELNMSVWDVIPAKDLLYYFSDEDFKDLNYEEEDYDDDYDDDDKIVDESVNAEEDQISFRRNGIEPEDDDEKTKEEELVEKQYATAYKRKLWLKSLTKKNNEKRKRDCHDDIDSNVKEEKKKKENGVVYCCKTDGQGWHCRSKAQKGKPLCKHHLIQMQRNLDHQRDNNQEKKIQKLEKKTARRGRPPKESNTTNTTTTIRGRKNKGKLSGKKSSEFVYYSGFGPLWGKNKRGRPPNEVKKQQEDAEEEDAKEEECEKLEEKQEVIDEAPLIDDPTSPKMNIVKEDNNNGCMFIDDEFESDDDDSDEDCNGVNVRKRYRKPIKARSLASLF</sequence>
<gene>
    <name evidence="5" type="ORF">C5167_004622</name>
</gene>
<dbReference type="Proteomes" id="UP000316621">
    <property type="component" value="Chromosome 4"/>
</dbReference>
<evidence type="ECO:0000313" key="5">
    <source>
        <dbReference type="EMBL" id="RZC57316.1"/>
    </source>
</evidence>
<feature type="domain" description="WRC" evidence="4">
    <location>
        <begin position="184"/>
        <end position="231"/>
    </location>
</feature>
<feature type="compositionally biased region" description="Basic residues" evidence="3">
    <location>
        <begin position="261"/>
        <end position="271"/>
    </location>
</feature>
<proteinExistence type="predicted"/>
<feature type="compositionally biased region" description="Basic and acidic residues" evidence="3">
    <location>
        <begin position="295"/>
        <end position="304"/>
    </location>
</feature>
<dbReference type="PANTHER" id="PTHR34680">
    <property type="entry name" value="EXPRESSED PROTEIN"/>
    <property type="match status" value="1"/>
</dbReference>
<dbReference type="AlphaFoldDB" id="A0A4Y7J9Z5"/>
<evidence type="ECO:0000256" key="3">
    <source>
        <dbReference type="SAM" id="MobiDB-lite"/>
    </source>
</evidence>
<evidence type="ECO:0000256" key="2">
    <source>
        <dbReference type="PROSITE-ProRule" id="PRU01002"/>
    </source>
</evidence>
<evidence type="ECO:0000259" key="4">
    <source>
        <dbReference type="PROSITE" id="PS51667"/>
    </source>
</evidence>
<evidence type="ECO:0000256" key="1">
    <source>
        <dbReference type="ARBA" id="ARBA00023242"/>
    </source>
</evidence>
<feature type="compositionally biased region" description="Basic and acidic residues" evidence="3">
    <location>
        <begin position="221"/>
        <end position="240"/>
    </location>
</feature>
<reference evidence="5 6" key="1">
    <citation type="journal article" date="2018" name="Science">
        <title>The opium poppy genome and morphinan production.</title>
        <authorList>
            <person name="Guo L."/>
            <person name="Winzer T."/>
            <person name="Yang X."/>
            <person name="Li Y."/>
            <person name="Ning Z."/>
            <person name="He Z."/>
            <person name="Teodor R."/>
            <person name="Lu Y."/>
            <person name="Bowser T.A."/>
            <person name="Graham I.A."/>
            <person name="Ye K."/>
        </authorList>
    </citation>
    <scope>NUCLEOTIDE SEQUENCE [LARGE SCALE GENOMIC DNA]</scope>
    <source>
        <strain evidence="6">cv. HN1</strain>
        <tissue evidence="5">Leaves</tissue>
    </source>
</reference>
<organism evidence="5 6">
    <name type="scientific">Papaver somniferum</name>
    <name type="common">Opium poppy</name>
    <dbReference type="NCBI Taxonomy" id="3469"/>
    <lineage>
        <taxon>Eukaryota</taxon>
        <taxon>Viridiplantae</taxon>
        <taxon>Streptophyta</taxon>
        <taxon>Embryophyta</taxon>
        <taxon>Tracheophyta</taxon>
        <taxon>Spermatophyta</taxon>
        <taxon>Magnoliopsida</taxon>
        <taxon>Ranunculales</taxon>
        <taxon>Papaveraceae</taxon>
        <taxon>Papaveroideae</taxon>
        <taxon>Papaver</taxon>
    </lineage>
</organism>
<evidence type="ECO:0000313" key="6">
    <source>
        <dbReference type="Proteomes" id="UP000316621"/>
    </source>
</evidence>
<dbReference type="Gramene" id="RZC57316">
    <property type="protein sequence ID" value="RZC57316"/>
    <property type="gene ID" value="C5167_004622"/>
</dbReference>
<dbReference type="PROSITE" id="PS51667">
    <property type="entry name" value="WRC"/>
    <property type="match status" value="1"/>
</dbReference>
<dbReference type="STRING" id="3469.A0A4Y7J9Z5"/>
<keyword evidence="6" id="KW-1185">Reference proteome</keyword>
<dbReference type="EMBL" id="CM010718">
    <property type="protein sequence ID" value="RZC57316.1"/>
    <property type="molecule type" value="Genomic_DNA"/>
</dbReference>
<name>A0A4Y7J9Z5_PAPSO</name>
<dbReference type="InterPro" id="IPR014977">
    <property type="entry name" value="WRC_dom"/>
</dbReference>
<dbReference type="PANTHER" id="PTHR34680:SF3">
    <property type="entry name" value="EXPRESSED PROTEIN"/>
    <property type="match status" value="1"/>
</dbReference>
<protein>
    <recommendedName>
        <fullName evidence="4">WRC domain-containing protein</fullName>
    </recommendedName>
</protein>
<comment type="caution">
    <text evidence="2">Lacks conserved residue(s) required for the propagation of feature annotation.</text>
</comment>
<feature type="compositionally biased region" description="Acidic residues" evidence="3">
    <location>
        <begin position="305"/>
        <end position="318"/>
    </location>
</feature>